<dbReference type="Gene3D" id="3.40.50.300">
    <property type="entry name" value="P-loop containing nucleotide triphosphate hydrolases"/>
    <property type="match status" value="1"/>
</dbReference>
<dbReference type="GO" id="GO:0005524">
    <property type="term" value="F:ATP binding"/>
    <property type="evidence" value="ECO:0007669"/>
    <property type="project" value="UniProtKB-KW"/>
</dbReference>
<reference evidence="2 3" key="1">
    <citation type="journal article" date="2019" name="Nat. Med.">
        <title>A library of human gut bacterial isolates paired with longitudinal multiomics data enables mechanistic microbiome research.</title>
        <authorList>
            <person name="Poyet M."/>
            <person name="Groussin M."/>
            <person name="Gibbons S.M."/>
            <person name="Avila-Pacheco J."/>
            <person name="Jiang X."/>
            <person name="Kearney S.M."/>
            <person name="Perrotta A.R."/>
            <person name="Berdy B."/>
            <person name="Zhao S."/>
            <person name="Lieberman T.D."/>
            <person name="Swanson P.K."/>
            <person name="Smith M."/>
            <person name="Roesemann S."/>
            <person name="Alexander J.E."/>
            <person name="Rich S.A."/>
            <person name="Livny J."/>
            <person name="Vlamakis H."/>
            <person name="Clish C."/>
            <person name="Bullock K."/>
            <person name="Deik A."/>
            <person name="Scott J."/>
            <person name="Pierce K.A."/>
            <person name="Xavier R.J."/>
            <person name="Alm E.J."/>
        </authorList>
    </citation>
    <scope>NUCLEOTIDE SEQUENCE [LARGE SCALE GENOMIC DNA]</scope>
    <source>
        <strain evidence="2 3">BIOML-A5</strain>
    </source>
</reference>
<organism evidence="2 3">
    <name type="scientific">Bacteroides uniformis</name>
    <dbReference type="NCBI Taxonomy" id="820"/>
    <lineage>
        <taxon>Bacteria</taxon>
        <taxon>Pseudomonadati</taxon>
        <taxon>Bacteroidota</taxon>
        <taxon>Bacteroidia</taxon>
        <taxon>Bacteroidales</taxon>
        <taxon>Bacteroidaceae</taxon>
        <taxon>Bacteroides</taxon>
    </lineage>
</organism>
<dbReference type="InterPro" id="IPR049050">
    <property type="entry name" value="nSTAND3"/>
</dbReference>
<evidence type="ECO:0000313" key="3">
    <source>
        <dbReference type="Proteomes" id="UP000462376"/>
    </source>
</evidence>
<keyword evidence="2" id="KW-0547">Nucleotide-binding</keyword>
<accession>A0A139KD77</accession>
<name>A0A139KD77_BACUN</name>
<dbReference type="AlphaFoldDB" id="A0A139KD77"/>
<gene>
    <name evidence="2" type="ORF">GAP47_04080</name>
</gene>
<dbReference type="RefSeq" id="WP_061411517.1">
    <property type="nucleotide sequence ID" value="NZ_KQ968329.1"/>
</dbReference>
<dbReference type="Proteomes" id="UP000462376">
    <property type="component" value="Unassembled WGS sequence"/>
</dbReference>
<dbReference type="InterPro" id="IPR027417">
    <property type="entry name" value="P-loop_NTPase"/>
</dbReference>
<protein>
    <submittedName>
        <fullName evidence="2">ATP-binding protein</fullName>
    </submittedName>
</protein>
<keyword evidence="2" id="KW-0067">ATP-binding</keyword>
<dbReference type="SUPFAM" id="SSF52540">
    <property type="entry name" value="P-loop containing nucleoside triphosphate hydrolases"/>
    <property type="match status" value="1"/>
</dbReference>
<dbReference type="EMBL" id="WCTL01000002">
    <property type="protein sequence ID" value="KAB4240336.1"/>
    <property type="molecule type" value="Genomic_DNA"/>
</dbReference>
<sequence length="1243" mass="147353">MSRLQTIENALASINETVFQELCDSFLILKNENYRAFSRVGSQSGKQKTIKGTPDTFLLLPNGKYVFVEYSTNITKGVSKLREDIEKCLDTTKTKIPINQIVEIILCINFNLNVDEIQSLKNLLGKTKIALTIYTLDSLSLELHLQHRDIVHKYLGLPLDTGQIVSIRTFVDEYNKASKGIATPLNNTFLHREEELENIKQVIKQKDFLIITGIAGVGKTKIAIEAINSFLAENLSYNAFCLSYKNCELLSDLYQHFDDKKDYILFVDDANRIDAFNQITGFYKSQRQGNLKIIITARDYALPIVESYCFGFAPVQYTLKKFSDEQITDIIKAEPFNISNWQFHKEIIRIADGNPRLAIMTALLAKQEQNIYALADVSDLFEKYFSTFINDDGEFSNQFNIKCLGIIAFFNAVPYKDKNTIELILQNFHIDYSSFIDAIEKLDRLELVEIRYDYVKIPEQNLAIFFFYKAFVKDNLLSFETLLKKYFNENKNRFKDCVIPANNTFGFENVMQKLQPILRNYLKSIENEEERAFEFLETFWFYLQEETLLYVYNEINQLPLPHGINYEVKYETNDFAYSQNSVIELLGNFFRFQNKLKDAIELIFEFIRKKPEHLPELIHKIREVLTFDWTDERFGFERQNILFQILIEGLAKKDVLYSTAFYELSKTFLAFKYQQTKSERHYAISFYQYPIPNNQWIRLFRKNIWNNVNDYFSVFPEESLELLQSYANVSPDVIKEIMEYDIQFLIPIIENYLIPDSFVHCHYVQEQIRWCKRNGIEHSEFVSLSQKFTNPTYEKYLILDWDRFRDKESYDFENHQEYEKLKEEEIRKSFIFNNIKEIELFYNTFIYLKSIAKNDWGYNNSFDLIVDENCTRNFELGCQFLTEVINADNQTGYVPRTIFRNQLTTQEKSQYIWNIIQGNDFKYRYSWELSFYDNLADNLINEKYIEQIKDTVKRLPDKASIWFGGLKRYLSIEPNLFVELLQIIIDKNEKQNEIIFVQFNIIEDYFEELGNDIDLIKKLYLQQDSIDNHFDLTRKGFSKIIQRDENFLIEYLDNLYLKNKNQHYLHEDRYLNVIWESTKIEPILKNIFDFHDKKEVYLGIGEHFYNSFFGNLSQEASIRAKNFLLNYCKENYDSYKKMNLIVDIARHSMKELFEDVLLLFISLTQEIDLFSKIWWRGNGGTVVCGDVNLGDLEASDWRNILSIVEKSDLGIKLIPIKKYLNSQIENALRYADWERKRKFIEDD</sequence>
<evidence type="ECO:0000259" key="1">
    <source>
        <dbReference type="Pfam" id="PF20720"/>
    </source>
</evidence>
<comment type="caution">
    <text evidence="2">The sequence shown here is derived from an EMBL/GenBank/DDBJ whole genome shotgun (WGS) entry which is preliminary data.</text>
</comment>
<feature type="domain" description="Novel STAND NTPase 3" evidence="1">
    <location>
        <begin position="194"/>
        <end position="302"/>
    </location>
</feature>
<proteinExistence type="predicted"/>
<dbReference type="Pfam" id="PF20720">
    <property type="entry name" value="nSTAND3"/>
    <property type="match status" value="1"/>
</dbReference>
<evidence type="ECO:0000313" key="2">
    <source>
        <dbReference type="EMBL" id="KAB4240336.1"/>
    </source>
</evidence>